<gene>
    <name evidence="1" type="ORF">UT61_C0004G0009</name>
</gene>
<accession>A0A0G0SY95</accession>
<evidence type="ECO:0000313" key="2">
    <source>
        <dbReference type="Proteomes" id="UP000034793"/>
    </source>
</evidence>
<comment type="caution">
    <text evidence="1">The sequence shown here is derived from an EMBL/GenBank/DDBJ whole genome shotgun (WGS) entry which is preliminary data.</text>
</comment>
<organism evidence="1 2">
    <name type="scientific">Candidatus Woesebacteria bacterium GW2011_GWA1_39_8</name>
    <dbReference type="NCBI Taxonomy" id="1618552"/>
    <lineage>
        <taxon>Bacteria</taxon>
        <taxon>Candidatus Woeseibacteriota</taxon>
    </lineage>
</organism>
<proteinExistence type="predicted"/>
<evidence type="ECO:0000313" key="1">
    <source>
        <dbReference type="EMBL" id="KKR30582.1"/>
    </source>
</evidence>
<dbReference type="EMBL" id="LBXL01000004">
    <property type="protein sequence ID" value="KKR30582.1"/>
    <property type="molecule type" value="Genomic_DNA"/>
</dbReference>
<reference evidence="1 2" key="1">
    <citation type="journal article" date="2015" name="Nature">
        <title>rRNA introns, odd ribosomes, and small enigmatic genomes across a large radiation of phyla.</title>
        <authorList>
            <person name="Brown C.T."/>
            <person name="Hug L.A."/>
            <person name="Thomas B.C."/>
            <person name="Sharon I."/>
            <person name="Castelle C.J."/>
            <person name="Singh A."/>
            <person name="Wilkins M.J."/>
            <person name="Williams K.H."/>
            <person name="Banfield J.F."/>
        </authorList>
    </citation>
    <scope>NUCLEOTIDE SEQUENCE [LARGE SCALE GENOMIC DNA]</scope>
</reference>
<dbReference type="Proteomes" id="UP000034793">
    <property type="component" value="Unassembled WGS sequence"/>
</dbReference>
<protein>
    <submittedName>
        <fullName evidence="1">Uncharacterized protein</fullName>
    </submittedName>
</protein>
<dbReference type="AlphaFoldDB" id="A0A0G0SY95"/>
<sequence>MGKLPAQTYFGINTNKIDTELLRQRLKLKNLEAKEKIRETHPHAEKFFRGKGLDLGKIREHSAKIIGAGALTGALLLNPPTNIKMLPAPHEILAKFTDEKAKNENSKKILVDTFNSILPTRPRSLSRTEEKLLEQVFGNVVGIPARATLEGEHLNTTYGFIGAEQHLRRYPGDNLKNHGDKDVVKAGIAPGFSAWGYIAPSKEELTEGLEEVERWYAVVQTLYLPDWNTRQPYLKDWYKHRKVFIVNVRNGNAVVAAVADSGPAAWTGKQYGGSPEVMDALGGTKYKKGPVIVFFVDDPENKISLGPVEYNNQEIAMLRN</sequence>
<name>A0A0G0SY95_9BACT</name>